<dbReference type="InterPro" id="IPR000086">
    <property type="entry name" value="NUDIX_hydrolase_dom"/>
</dbReference>
<dbReference type="RefSeq" id="WP_269127429.1">
    <property type="nucleotide sequence ID" value="NZ_JAPUBN010000020.1"/>
</dbReference>
<feature type="domain" description="Nudix hydrolase" evidence="3">
    <location>
        <begin position="1"/>
        <end position="137"/>
    </location>
</feature>
<accession>A0ABT4JYR2</accession>
<dbReference type="InterPro" id="IPR015797">
    <property type="entry name" value="NUDIX_hydrolase-like_dom_sf"/>
</dbReference>
<evidence type="ECO:0000259" key="3">
    <source>
        <dbReference type="PROSITE" id="PS51462"/>
    </source>
</evidence>
<dbReference type="PANTHER" id="PTHR43736">
    <property type="entry name" value="ADP-RIBOSE PYROPHOSPHATASE"/>
    <property type="match status" value="1"/>
</dbReference>
<name>A0ABT4JYR2_9GAMM</name>
<dbReference type="PROSITE" id="PS51462">
    <property type="entry name" value="NUDIX"/>
    <property type="match status" value="1"/>
</dbReference>
<sequence length="163" mass="18486">MTVAAVIVQQEKRLLGEIINRYLMVKERKGPLTNPLVVNQPAGHVESNETLEQAIIREVLEETGWEVKPTQLLGLYAFTPNKGHETYHRVCFICEPIKTAHSPLDPDIDSCAWLTKAEVYLHPLRSPLVKQCIEDFENGLTFPLSLLNNTYLSACDNYSHEVQ</sequence>
<reference evidence="4" key="1">
    <citation type="submission" date="2022-12" db="EMBL/GenBank/DDBJ databases">
        <title>Marinomonas 15G1-11 sp. nov, isolated from marine algae.</title>
        <authorList>
            <person name="Butt M."/>
            <person name="Choi D.G."/>
            <person name="Kim J.M."/>
            <person name="Lee J.K."/>
            <person name="Baek J.H."/>
            <person name="Jeon C.O."/>
        </authorList>
    </citation>
    <scope>NUCLEOTIDE SEQUENCE</scope>
    <source>
        <strain evidence="4">15G1-11</strain>
    </source>
</reference>
<gene>
    <name evidence="4" type="ORF">O1D97_16730</name>
</gene>
<protein>
    <submittedName>
        <fullName evidence="4">NUDIX domain-containing protein</fullName>
    </submittedName>
</protein>
<dbReference type="Pfam" id="PF00293">
    <property type="entry name" value="NUDIX"/>
    <property type="match status" value="1"/>
</dbReference>
<evidence type="ECO:0000313" key="5">
    <source>
        <dbReference type="Proteomes" id="UP001149719"/>
    </source>
</evidence>
<dbReference type="SUPFAM" id="SSF55811">
    <property type="entry name" value="Nudix"/>
    <property type="match status" value="1"/>
</dbReference>
<evidence type="ECO:0000313" key="4">
    <source>
        <dbReference type="EMBL" id="MCZ2723212.1"/>
    </source>
</evidence>
<comment type="caution">
    <text evidence="4">The sequence shown here is derived from an EMBL/GenBank/DDBJ whole genome shotgun (WGS) entry which is preliminary data.</text>
</comment>
<dbReference type="Proteomes" id="UP001149719">
    <property type="component" value="Unassembled WGS sequence"/>
</dbReference>
<keyword evidence="5" id="KW-1185">Reference proteome</keyword>
<proteinExistence type="predicted"/>
<organism evidence="4 5">
    <name type="scientific">Marinomonas phaeophyticola</name>
    <dbReference type="NCBI Taxonomy" id="3004091"/>
    <lineage>
        <taxon>Bacteria</taxon>
        <taxon>Pseudomonadati</taxon>
        <taxon>Pseudomonadota</taxon>
        <taxon>Gammaproteobacteria</taxon>
        <taxon>Oceanospirillales</taxon>
        <taxon>Oceanospirillaceae</taxon>
        <taxon>Marinomonas</taxon>
    </lineage>
</organism>
<dbReference type="InterPro" id="IPR020084">
    <property type="entry name" value="NUDIX_hydrolase_CS"/>
</dbReference>
<keyword evidence="2" id="KW-0378">Hydrolase</keyword>
<dbReference type="Gene3D" id="3.90.79.10">
    <property type="entry name" value="Nucleoside Triphosphate Pyrophosphohydrolase"/>
    <property type="match status" value="1"/>
</dbReference>
<comment type="cofactor">
    <cofactor evidence="1">
        <name>Mg(2+)</name>
        <dbReference type="ChEBI" id="CHEBI:18420"/>
    </cofactor>
</comment>
<evidence type="ECO:0000256" key="2">
    <source>
        <dbReference type="ARBA" id="ARBA00022801"/>
    </source>
</evidence>
<dbReference type="PROSITE" id="PS00893">
    <property type="entry name" value="NUDIX_BOX"/>
    <property type="match status" value="1"/>
</dbReference>
<dbReference type="EMBL" id="JAPUBN010000020">
    <property type="protein sequence ID" value="MCZ2723212.1"/>
    <property type="molecule type" value="Genomic_DNA"/>
</dbReference>
<dbReference type="PANTHER" id="PTHR43736:SF1">
    <property type="entry name" value="DIHYDRONEOPTERIN TRIPHOSPHATE DIPHOSPHATASE"/>
    <property type="match status" value="1"/>
</dbReference>
<evidence type="ECO:0000256" key="1">
    <source>
        <dbReference type="ARBA" id="ARBA00001946"/>
    </source>
</evidence>